<dbReference type="GO" id="GO:0005886">
    <property type="term" value="C:plasma membrane"/>
    <property type="evidence" value="ECO:0007669"/>
    <property type="project" value="UniProtKB-SubCell"/>
</dbReference>
<name>A0A3L9LUP2_CEPCN</name>
<dbReference type="Proteomes" id="UP000694920">
    <property type="component" value="Unplaced"/>
</dbReference>
<protein>
    <recommendedName>
        <fullName evidence="6">Gustatory receptor</fullName>
    </recommendedName>
</protein>
<accession>A0A3L9LUP2</accession>
<keyword evidence="6" id="KW-0807">Transducer</keyword>
<keyword evidence="6" id="KW-0675">Receptor</keyword>
<feature type="transmembrane region" description="Helical" evidence="6">
    <location>
        <begin position="233"/>
        <end position="255"/>
    </location>
</feature>
<dbReference type="GO" id="GO:0007165">
    <property type="term" value="P:signal transduction"/>
    <property type="evidence" value="ECO:0007669"/>
    <property type="project" value="UniProtKB-KW"/>
</dbReference>
<dbReference type="KEGG" id="ccin:107270397"/>
<dbReference type="Pfam" id="PF08395">
    <property type="entry name" value="7tm_7"/>
    <property type="match status" value="1"/>
</dbReference>
<proteinExistence type="inferred from homology"/>
<evidence type="ECO:0000256" key="3">
    <source>
        <dbReference type="ARBA" id="ARBA00022692"/>
    </source>
</evidence>
<feature type="transmembrane region" description="Helical" evidence="6">
    <location>
        <begin position="33"/>
        <end position="53"/>
    </location>
</feature>
<reference evidence="8" key="1">
    <citation type="submission" date="2025-08" db="UniProtKB">
        <authorList>
            <consortium name="RefSeq"/>
        </authorList>
    </citation>
    <scope>IDENTIFICATION</scope>
</reference>
<gene>
    <name evidence="8" type="primary">LOC107270397</name>
</gene>
<evidence type="ECO:0000256" key="2">
    <source>
        <dbReference type="ARBA" id="ARBA00022475"/>
    </source>
</evidence>
<evidence type="ECO:0000256" key="6">
    <source>
        <dbReference type="RuleBase" id="RU363108"/>
    </source>
</evidence>
<feature type="transmembrane region" description="Helical" evidence="6">
    <location>
        <begin position="73"/>
        <end position="91"/>
    </location>
</feature>
<organism evidence="7 8">
    <name type="scientific">Cephus cinctus</name>
    <name type="common">Wheat stem sawfly</name>
    <dbReference type="NCBI Taxonomy" id="211228"/>
    <lineage>
        <taxon>Eukaryota</taxon>
        <taxon>Metazoa</taxon>
        <taxon>Ecdysozoa</taxon>
        <taxon>Arthropoda</taxon>
        <taxon>Hexapoda</taxon>
        <taxon>Insecta</taxon>
        <taxon>Pterygota</taxon>
        <taxon>Neoptera</taxon>
        <taxon>Endopterygota</taxon>
        <taxon>Hymenoptera</taxon>
        <taxon>Cephoidea</taxon>
        <taxon>Cephidae</taxon>
        <taxon>Cephus</taxon>
    </lineage>
</organism>
<sequence length="361" mass="42804">MAEEKNFVLTFLKMSESFYSVFIGILKWRGQTYPISSILLQILGAIGILYFIVNDYKIIFQNDILNIILKTLLRFNVFLLVLWTYFGGLYQHSRTASIVDDLWKITRRFEQLGIRLPCLQLIFYQIAEFFLIAINIYFVTKVNLLKSHDPLWWLDWICAVWMRTSLIICFTSFTKYVHLILLQFREVNAICRRLENPAYSVSQQILVILNIREQHMAISNATRKILNFYQHYLFLYSTWSVLGIVYYVSVINMYLETQNDEFYIVWYSASTILMIIGLILFMINMCTVAATEGNYTRNMIYDMTSDKHNLGLRVEVYSFFEYLERQKIEFRLYGTIGLNNSSLLYAYVAAISYWRIMTKLN</sequence>
<dbReference type="GO" id="GO:0050909">
    <property type="term" value="P:sensory perception of taste"/>
    <property type="evidence" value="ECO:0007669"/>
    <property type="project" value="InterPro"/>
</dbReference>
<dbReference type="RefSeq" id="XP_015600863.1">
    <property type="nucleotide sequence ID" value="XM_015745377.2"/>
</dbReference>
<keyword evidence="3 6" id="KW-0812">Transmembrane</keyword>
<feature type="transmembrane region" description="Helical" evidence="6">
    <location>
        <begin position="151"/>
        <end position="173"/>
    </location>
</feature>
<feature type="transmembrane region" description="Helical" evidence="6">
    <location>
        <begin position="267"/>
        <end position="290"/>
    </location>
</feature>
<evidence type="ECO:0000256" key="4">
    <source>
        <dbReference type="ARBA" id="ARBA00022989"/>
    </source>
</evidence>
<evidence type="ECO:0000313" key="8">
    <source>
        <dbReference type="RefSeq" id="XP_015600863.1"/>
    </source>
</evidence>
<feature type="transmembrane region" description="Helical" evidence="6">
    <location>
        <begin position="332"/>
        <end position="354"/>
    </location>
</feature>
<comment type="function">
    <text evidence="6">Gustatory receptor which mediates acceptance or avoidance behavior, depending on its substrates.</text>
</comment>
<dbReference type="GeneID" id="107270397"/>
<keyword evidence="7" id="KW-1185">Reference proteome</keyword>
<comment type="subcellular location">
    <subcellularLocation>
        <location evidence="1 6">Cell membrane</location>
        <topology evidence="1 6">Multi-pass membrane protein</topology>
    </subcellularLocation>
</comment>
<keyword evidence="4 6" id="KW-1133">Transmembrane helix</keyword>
<keyword evidence="2 6" id="KW-1003">Cell membrane</keyword>
<evidence type="ECO:0000256" key="5">
    <source>
        <dbReference type="ARBA" id="ARBA00023136"/>
    </source>
</evidence>
<dbReference type="AlphaFoldDB" id="A0A3L9LUP2"/>
<feature type="transmembrane region" description="Helical" evidence="6">
    <location>
        <begin position="112"/>
        <end position="139"/>
    </location>
</feature>
<dbReference type="InterPro" id="IPR013604">
    <property type="entry name" value="7TM_chemorcpt"/>
</dbReference>
<evidence type="ECO:0000313" key="7">
    <source>
        <dbReference type="Proteomes" id="UP000694920"/>
    </source>
</evidence>
<evidence type="ECO:0000256" key="1">
    <source>
        <dbReference type="ARBA" id="ARBA00004651"/>
    </source>
</evidence>
<comment type="similarity">
    <text evidence="6">Belongs to the insect chemoreceptor superfamily. Gustatory receptor (GR) family.</text>
</comment>
<keyword evidence="5 6" id="KW-0472">Membrane</keyword>